<dbReference type="Proteomes" id="UP001589585">
    <property type="component" value="Unassembled WGS sequence"/>
</dbReference>
<comment type="caution">
    <text evidence="1">The sequence shown here is derived from an EMBL/GenBank/DDBJ whole genome shotgun (WGS) entry which is preliminary data.</text>
</comment>
<reference evidence="1 2" key="1">
    <citation type="submission" date="2024-09" db="EMBL/GenBank/DDBJ databases">
        <authorList>
            <person name="Sun Q."/>
            <person name="Mori K."/>
        </authorList>
    </citation>
    <scope>NUCLEOTIDE SEQUENCE [LARGE SCALE GENOMIC DNA]</scope>
    <source>
        <strain evidence="1 2">CECT 8622</strain>
    </source>
</reference>
<proteinExistence type="predicted"/>
<accession>A0ABV5F8E2</accession>
<dbReference type="Gene3D" id="3.40.50.1820">
    <property type="entry name" value="alpha/beta hydrolase"/>
    <property type="match status" value="1"/>
</dbReference>
<keyword evidence="1" id="KW-0378">Hydrolase</keyword>
<keyword evidence="2" id="KW-1185">Reference proteome</keyword>
<gene>
    <name evidence="1" type="ORF">ACFFU9_03135</name>
</gene>
<dbReference type="GO" id="GO:0016787">
    <property type="term" value="F:hydrolase activity"/>
    <property type="evidence" value="ECO:0007669"/>
    <property type="project" value="UniProtKB-KW"/>
</dbReference>
<evidence type="ECO:0000313" key="2">
    <source>
        <dbReference type="Proteomes" id="UP001589585"/>
    </source>
</evidence>
<dbReference type="RefSeq" id="WP_379859913.1">
    <property type="nucleotide sequence ID" value="NZ_JBHMFC010000009.1"/>
</dbReference>
<dbReference type="SUPFAM" id="SSF53474">
    <property type="entry name" value="alpha/beta-Hydrolases"/>
    <property type="match status" value="1"/>
</dbReference>
<protein>
    <submittedName>
        <fullName evidence="1">Alpha/beta fold hydrolase</fullName>
    </submittedName>
</protein>
<sequence length="221" mass="25658">MIQPLIHVYFMPGMAASPRIFEHIKLPKDQFQIHLLEWLIPNSNETIEAYASRMLSHVTHNNVVLVGVSFGGIVVQEMSKQIKVRNLIIISSVKTMHELPKRMRLAKITKAYKLLPTQLVNNMDTLAKYAFGKNVMKRLDLYQKYLSVPDAKYLNWAIEKVVCWEQENVIPNIIHIHGENDFVFPIKHISNCITLKNATHIMIISKYKWFNANLPRIILEN</sequence>
<dbReference type="EMBL" id="JBHMFC010000009">
    <property type="protein sequence ID" value="MFB9055726.1"/>
    <property type="molecule type" value="Genomic_DNA"/>
</dbReference>
<evidence type="ECO:0000313" key="1">
    <source>
        <dbReference type="EMBL" id="MFB9055726.1"/>
    </source>
</evidence>
<organism evidence="1 2">
    <name type="scientific">Mariniflexile ostreae</name>
    <dbReference type="NCBI Taxonomy" id="1520892"/>
    <lineage>
        <taxon>Bacteria</taxon>
        <taxon>Pseudomonadati</taxon>
        <taxon>Bacteroidota</taxon>
        <taxon>Flavobacteriia</taxon>
        <taxon>Flavobacteriales</taxon>
        <taxon>Flavobacteriaceae</taxon>
        <taxon>Mariniflexile</taxon>
    </lineage>
</organism>
<name>A0ABV5F8E2_9FLAO</name>
<dbReference type="InterPro" id="IPR029058">
    <property type="entry name" value="AB_hydrolase_fold"/>
</dbReference>